<accession>A0A8S3C4L6</accession>
<feature type="compositionally biased region" description="Basic and acidic residues" evidence="1">
    <location>
        <begin position="7"/>
        <end position="19"/>
    </location>
</feature>
<comment type="caution">
    <text evidence="2">The sequence shown here is derived from an EMBL/GenBank/DDBJ whole genome shotgun (WGS) entry which is preliminary data.</text>
</comment>
<organism evidence="2 3">
    <name type="scientific">Rotaria magnacalcarata</name>
    <dbReference type="NCBI Taxonomy" id="392030"/>
    <lineage>
        <taxon>Eukaryota</taxon>
        <taxon>Metazoa</taxon>
        <taxon>Spiralia</taxon>
        <taxon>Gnathifera</taxon>
        <taxon>Rotifera</taxon>
        <taxon>Eurotatoria</taxon>
        <taxon>Bdelloidea</taxon>
        <taxon>Philodinida</taxon>
        <taxon>Philodinidae</taxon>
        <taxon>Rotaria</taxon>
    </lineage>
</organism>
<dbReference type="AlphaFoldDB" id="A0A8S3C4L6"/>
<proteinExistence type="predicted"/>
<evidence type="ECO:0000256" key="1">
    <source>
        <dbReference type="SAM" id="MobiDB-lite"/>
    </source>
</evidence>
<feature type="non-terminal residue" evidence="2">
    <location>
        <position position="1"/>
    </location>
</feature>
<sequence length="81" mass="9535">RRMNSISDDRKPLPIDNKHQQIPHVPIIPQVSERPDRSIIRLHYNPYEAGDRAHDLANLPPVEFKRKYSIDEPQNNQQSSR</sequence>
<name>A0A8S3C4L6_9BILA</name>
<evidence type="ECO:0000313" key="2">
    <source>
        <dbReference type="EMBL" id="CAF4888989.1"/>
    </source>
</evidence>
<dbReference type="EMBL" id="CAJOBJ010172665">
    <property type="protein sequence ID" value="CAF4888989.1"/>
    <property type="molecule type" value="Genomic_DNA"/>
</dbReference>
<reference evidence="2" key="1">
    <citation type="submission" date="2021-02" db="EMBL/GenBank/DDBJ databases">
        <authorList>
            <person name="Nowell W R."/>
        </authorList>
    </citation>
    <scope>NUCLEOTIDE SEQUENCE</scope>
</reference>
<dbReference type="Proteomes" id="UP000681720">
    <property type="component" value="Unassembled WGS sequence"/>
</dbReference>
<feature type="non-terminal residue" evidence="2">
    <location>
        <position position="81"/>
    </location>
</feature>
<evidence type="ECO:0000313" key="3">
    <source>
        <dbReference type="Proteomes" id="UP000681720"/>
    </source>
</evidence>
<gene>
    <name evidence="2" type="ORF">GIL414_LOCUS51238</name>
</gene>
<feature type="region of interest" description="Disordered" evidence="1">
    <location>
        <begin position="1"/>
        <end position="22"/>
    </location>
</feature>
<protein>
    <submittedName>
        <fullName evidence="2">Uncharacterized protein</fullName>
    </submittedName>
</protein>